<dbReference type="Gene3D" id="1.10.150.280">
    <property type="entry name" value="AF1531-like domain"/>
    <property type="match status" value="1"/>
</dbReference>
<dbReference type="PANTHER" id="PTHR21180">
    <property type="entry name" value="ENDONUCLEASE/EXONUCLEASE/PHOSPHATASE FAMILY DOMAIN-CONTAINING PROTEIN 1"/>
    <property type="match status" value="1"/>
</dbReference>
<dbReference type="Pfam" id="PF12836">
    <property type="entry name" value="HHH_3"/>
    <property type="match status" value="1"/>
</dbReference>
<dbReference type="EMBL" id="CP017634">
    <property type="protein sequence ID" value="ATW25366.1"/>
    <property type="molecule type" value="Genomic_DNA"/>
</dbReference>
<dbReference type="NCBIfam" id="TIGR00426">
    <property type="entry name" value="competence protein ComEA helix-hairpin-helix repeat region"/>
    <property type="match status" value="1"/>
</dbReference>
<dbReference type="KEGG" id="fwa:DCMF_11830"/>
<feature type="domain" description="Helix-hairpin-helix DNA-binding motif class 1" evidence="1">
    <location>
        <begin position="156"/>
        <end position="175"/>
    </location>
</feature>
<dbReference type="GO" id="GO:0015627">
    <property type="term" value="C:type II protein secretion system complex"/>
    <property type="evidence" value="ECO:0007669"/>
    <property type="project" value="TreeGrafter"/>
</dbReference>
<sequence length="208" mass="21696">MLGQLKKEHFIVFGLMIALFFGAGVTYGKYLERTASPAVEITPAPGENLPGGQEEKAAEPAEVVVYVSGAVQNPGVFNLKEGSRVIDAVNLALPLPEADLNRINLAKKLKDQEQVIVPAQGGTGAGESGLQTGSSVSSSSNGEAGQLININTAGAAELDALPGIGPAKAEAIIQYREENGYFTSLEDIQNVSGIGAATFEKLKDRITI</sequence>
<evidence type="ECO:0000259" key="1">
    <source>
        <dbReference type="SMART" id="SM00278"/>
    </source>
</evidence>
<dbReference type="PANTHER" id="PTHR21180:SF32">
    <property type="entry name" value="ENDONUCLEASE_EXONUCLEASE_PHOSPHATASE FAMILY DOMAIN-CONTAINING PROTEIN 1"/>
    <property type="match status" value="1"/>
</dbReference>
<dbReference type="SUPFAM" id="SSF47781">
    <property type="entry name" value="RuvA domain 2-like"/>
    <property type="match status" value="1"/>
</dbReference>
<dbReference type="AlphaFoldDB" id="A0A3G1KSE7"/>
<protein>
    <recommendedName>
        <fullName evidence="1">Helix-hairpin-helix DNA-binding motif class 1 domain-containing protein</fullName>
    </recommendedName>
</protein>
<keyword evidence="3" id="KW-1185">Reference proteome</keyword>
<reference evidence="2 3" key="1">
    <citation type="submission" date="2016-10" db="EMBL/GenBank/DDBJ databases">
        <title>Complete Genome Sequence of Peptococcaceae strain DCMF.</title>
        <authorList>
            <person name="Edwards R.J."/>
            <person name="Holland S.I."/>
            <person name="Deshpande N.P."/>
            <person name="Wong Y.K."/>
            <person name="Ertan H."/>
            <person name="Manefield M."/>
            <person name="Russell T.L."/>
            <person name="Lee M.J."/>
        </authorList>
    </citation>
    <scope>NUCLEOTIDE SEQUENCE [LARGE SCALE GENOMIC DNA]</scope>
    <source>
        <strain evidence="2 3">DCMF</strain>
    </source>
</reference>
<dbReference type="Proteomes" id="UP000323521">
    <property type="component" value="Chromosome"/>
</dbReference>
<dbReference type="InterPro" id="IPR004509">
    <property type="entry name" value="Competence_ComEA_HhH"/>
</dbReference>
<gene>
    <name evidence="2" type="ORF">DCMF_11830</name>
</gene>
<dbReference type="GO" id="GO:0006281">
    <property type="term" value="P:DNA repair"/>
    <property type="evidence" value="ECO:0007669"/>
    <property type="project" value="InterPro"/>
</dbReference>
<dbReference type="Gene3D" id="3.10.560.10">
    <property type="entry name" value="Outer membrane lipoprotein wza domain like"/>
    <property type="match status" value="1"/>
</dbReference>
<dbReference type="InterPro" id="IPR019554">
    <property type="entry name" value="Soluble_ligand-bd"/>
</dbReference>
<name>A0A3G1KSE7_FORW1</name>
<organism evidence="2 3">
    <name type="scientific">Formimonas warabiya</name>
    <dbReference type="NCBI Taxonomy" id="1761012"/>
    <lineage>
        <taxon>Bacteria</taxon>
        <taxon>Bacillati</taxon>
        <taxon>Bacillota</taxon>
        <taxon>Clostridia</taxon>
        <taxon>Eubacteriales</taxon>
        <taxon>Peptococcaceae</taxon>
        <taxon>Candidatus Formimonas</taxon>
    </lineage>
</organism>
<dbReference type="RefSeq" id="WP_148134624.1">
    <property type="nucleotide sequence ID" value="NZ_CP017634.1"/>
</dbReference>
<dbReference type="GO" id="GO:0003677">
    <property type="term" value="F:DNA binding"/>
    <property type="evidence" value="ECO:0007669"/>
    <property type="project" value="InterPro"/>
</dbReference>
<dbReference type="GO" id="GO:0015628">
    <property type="term" value="P:protein secretion by the type II secretion system"/>
    <property type="evidence" value="ECO:0007669"/>
    <property type="project" value="TreeGrafter"/>
</dbReference>
<dbReference type="Pfam" id="PF10531">
    <property type="entry name" value="SLBB"/>
    <property type="match status" value="1"/>
</dbReference>
<accession>A0A3G1KSE7</accession>
<proteinExistence type="predicted"/>
<dbReference type="InterPro" id="IPR003583">
    <property type="entry name" value="Hlx-hairpin-Hlx_DNA-bd_motif"/>
</dbReference>
<dbReference type="InterPro" id="IPR051675">
    <property type="entry name" value="Endo/Exo/Phosphatase_dom_1"/>
</dbReference>
<dbReference type="SMART" id="SM00278">
    <property type="entry name" value="HhH1"/>
    <property type="match status" value="2"/>
</dbReference>
<feature type="domain" description="Helix-hairpin-helix DNA-binding motif class 1" evidence="1">
    <location>
        <begin position="186"/>
        <end position="205"/>
    </location>
</feature>
<dbReference type="InterPro" id="IPR010994">
    <property type="entry name" value="RuvA_2-like"/>
</dbReference>
<dbReference type="OrthoDB" id="9790239at2"/>
<evidence type="ECO:0000313" key="3">
    <source>
        <dbReference type="Proteomes" id="UP000323521"/>
    </source>
</evidence>
<evidence type="ECO:0000313" key="2">
    <source>
        <dbReference type="EMBL" id="ATW25366.1"/>
    </source>
</evidence>